<dbReference type="GO" id="GO:0050661">
    <property type="term" value="F:NADP binding"/>
    <property type="evidence" value="ECO:0007669"/>
    <property type="project" value="InterPro"/>
</dbReference>
<evidence type="ECO:0008006" key="6">
    <source>
        <dbReference type="Google" id="ProtNLM"/>
    </source>
</evidence>
<dbReference type="Gene3D" id="1.10.1040.10">
    <property type="entry name" value="N-(1-d-carboxylethyl)-l-norvaline Dehydrogenase, domain 2"/>
    <property type="match status" value="1"/>
</dbReference>
<dbReference type="InterPro" id="IPR008927">
    <property type="entry name" value="6-PGluconate_DH-like_C_sf"/>
</dbReference>
<protein>
    <recommendedName>
        <fullName evidence="6">3-hydroxyisobutyrate dehydrogenase-like NAD-binding domain-containing protein</fullName>
    </recommendedName>
</protein>
<dbReference type="EMBL" id="BARV01025919">
    <property type="protein sequence ID" value="GAI35048.1"/>
    <property type="molecule type" value="Genomic_DNA"/>
</dbReference>
<feature type="non-terminal residue" evidence="5">
    <location>
        <position position="1"/>
    </location>
</feature>
<dbReference type="PANTHER" id="PTHR22981:SF7">
    <property type="entry name" value="3-HYDROXYISOBUTYRATE DEHYDROGENASE, MITOCHONDRIAL"/>
    <property type="match status" value="1"/>
</dbReference>
<feature type="domain" description="3-hydroxyisobutyrate dehydrogenase-like NAD-binding" evidence="4">
    <location>
        <begin position="117"/>
        <end position="237"/>
    </location>
</feature>
<dbReference type="GO" id="GO:0051287">
    <property type="term" value="F:NAD binding"/>
    <property type="evidence" value="ECO:0007669"/>
    <property type="project" value="InterPro"/>
</dbReference>
<feature type="domain" description="6-phosphogluconate dehydrogenase NADP-binding" evidence="3">
    <location>
        <begin position="2"/>
        <end position="114"/>
    </location>
</feature>
<dbReference type="InterPro" id="IPR015815">
    <property type="entry name" value="HIBADH-related"/>
</dbReference>
<name>X1MUV6_9ZZZZ</name>
<dbReference type="Pfam" id="PF03446">
    <property type="entry name" value="NAD_binding_2"/>
    <property type="match status" value="1"/>
</dbReference>
<dbReference type="InterPro" id="IPR006115">
    <property type="entry name" value="6PGDH_NADP-bd"/>
</dbReference>
<dbReference type="Pfam" id="PF14833">
    <property type="entry name" value="NAD_binding_11"/>
    <property type="match status" value="1"/>
</dbReference>
<proteinExistence type="predicted"/>
<dbReference type="PANTHER" id="PTHR22981">
    <property type="entry name" value="3-HYDROXYISOBUTYRATE DEHYDROGENASE-RELATED"/>
    <property type="match status" value="1"/>
</dbReference>
<evidence type="ECO:0000256" key="1">
    <source>
        <dbReference type="ARBA" id="ARBA00023002"/>
    </source>
</evidence>
<gene>
    <name evidence="5" type="ORF">S06H3_41980</name>
</gene>
<dbReference type="Gene3D" id="3.40.50.720">
    <property type="entry name" value="NAD(P)-binding Rossmann-like Domain"/>
    <property type="match status" value="1"/>
</dbReference>
<dbReference type="GO" id="GO:0016616">
    <property type="term" value="F:oxidoreductase activity, acting on the CH-OH group of donors, NAD or NADP as acceptor"/>
    <property type="evidence" value="ECO:0007669"/>
    <property type="project" value="TreeGrafter"/>
</dbReference>
<keyword evidence="1" id="KW-0560">Oxidoreductase</keyword>
<evidence type="ECO:0000259" key="4">
    <source>
        <dbReference type="Pfam" id="PF14833"/>
    </source>
</evidence>
<dbReference type="InterPro" id="IPR036291">
    <property type="entry name" value="NAD(P)-bd_dom_sf"/>
</dbReference>
<dbReference type="SUPFAM" id="SSF51735">
    <property type="entry name" value="NAD(P)-binding Rossmann-fold domains"/>
    <property type="match status" value="1"/>
</dbReference>
<evidence type="ECO:0000256" key="2">
    <source>
        <dbReference type="ARBA" id="ARBA00023027"/>
    </source>
</evidence>
<keyword evidence="2" id="KW-0520">NAD</keyword>
<evidence type="ECO:0000259" key="3">
    <source>
        <dbReference type="Pfam" id="PF03446"/>
    </source>
</evidence>
<dbReference type="PIRSF" id="PIRSF000103">
    <property type="entry name" value="HIBADH"/>
    <property type="match status" value="1"/>
</dbReference>
<organism evidence="5">
    <name type="scientific">marine sediment metagenome</name>
    <dbReference type="NCBI Taxonomy" id="412755"/>
    <lineage>
        <taxon>unclassified sequences</taxon>
        <taxon>metagenomes</taxon>
        <taxon>ecological metagenomes</taxon>
    </lineage>
</organism>
<dbReference type="SUPFAM" id="SSF48179">
    <property type="entry name" value="6-phosphogluconate dehydrogenase C-terminal domain-like"/>
    <property type="match status" value="1"/>
</dbReference>
<comment type="caution">
    <text evidence="5">The sequence shown here is derived from an EMBL/GenBank/DDBJ whole genome shotgun (WGS) entry which is preliminary data.</text>
</comment>
<reference evidence="5" key="1">
    <citation type="journal article" date="2014" name="Front. Microbiol.">
        <title>High frequency of phylogenetically diverse reductive dehalogenase-homologous genes in deep subseafloor sedimentary metagenomes.</title>
        <authorList>
            <person name="Kawai M."/>
            <person name="Futagami T."/>
            <person name="Toyoda A."/>
            <person name="Takaki Y."/>
            <person name="Nishi S."/>
            <person name="Hori S."/>
            <person name="Arai W."/>
            <person name="Tsubouchi T."/>
            <person name="Morono Y."/>
            <person name="Uchiyama I."/>
            <person name="Ito T."/>
            <person name="Fujiyama A."/>
            <person name="Inagaki F."/>
            <person name="Takami H."/>
        </authorList>
    </citation>
    <scope>NUCLEOTIDE SEQUENCE</scope>
    <source>
        <strain evidence="5">Expedition CK06-06</strain>
    </source>
</reference>
<accession>X1MUV6</accession>
<dbReference type="InterPro" id="IPR029154">
    <property type="entry name" value="HIBADH-like_NADP-bd"/>
</dbReference>
<dbReference type="AlphaFoldDB" id="X1MUV6"/>
<dbReference type="InterPro" id="IPR013328">
    <property type="entry name" value="6PGD_dom2"/>
</dbReference>
<evidence type="ECO:0000313" key="5">
    <source>
        <dbReference type="EMBL" id="GAI35048.1"/>
    </source>
</evidence>
<sequence length="263" mass="27984">SSPKDVARQCPVVITMLPSSAEVEATVLDPDGVIEGVTPSSILIDMSSSYAYSTRMLSKKLAEKGARMLDAPVSGGVRGAREGTLAIMVGGDEKVLKECRSILEAMGSKITHVGNIGAGHAVKCLNNMCSACTMIITSEALVAATKLGLNPELVLAAINNSSGRSYSSEYKFPTFVLNGAFNSGFTVSLMNKDVGMAVRLGEELHVPMFLGTIVQQVYNYAVAKGGSDMCHTSIVKFIEECCGVKVRGQKYSKKKEVANHDRH</sequence>